<feature type="domain" description="Plastocyanin-like" evidence="1">
    <location>
        <begin position="1"/>
        <end position="41"/>
    </location>
</feature>
<dbReference type="PANTHER" id="PTHR11709">
    <property type="entry name" value="MULTI-COPPER OXIDASE"/>
    <property type="match status" value="1"/>
</dbReference>
<dbReference type="InterPro" id="IPR045087">
    <property type="entry name" value="Cu-oxidase_fam"/>
</dbReference>
<evidence type="ECO:0000313" key="2">
    <source>
        <dbReference type="EMBL" id="KAK3185085.1"/>
    </source>
</evidence>
<gene>
    <name evidence="2" type="ORF">Dsin_032371</name>
</gene>
<dbReference type="GO" id="GO:0016491">
    <property type="term" value="F:oxidoreductase activity"/>
    <property type="evidence" value="ECO:0007669"/>
    <property type="project" value="TreeGrafter"/>
</dbReference>
<dbReference type="Proteomes" id="UP001281410">
    <property type="component" value="Unassembled WGS sequence"/>
</dbReference>
<reference evidence="2" key="1">
    <citation type="journal article" date="2023" name="Plant J.">
        <title>Genome sequences and population genomics provide insights into the demographic history, inbreeding, and mutation load of two 'living fossil' tree species of Dipteronia.</title>
        <authorList>
            <person name="Feng Y."/>
            <person name="Comes H.P."/>
            <person name="Chen J."/>
            <person name="Zhu S."/>
            <person name="Lu R."/>
            <person name="Zhang X."/>
            <person name="Li P."/>
            <person name="Qiu J."/>
            <person name="Olsen K.M."/>
            <person name="Qiu Y."/>
        </authorList>
    </citation>
    <scope>NUCLEOTIDE SEQUENCE</scope>
    <source>
        <strain evidence="2">NBL</strain>
    </source>
</reference>
<sequence>MDVLVTANQTASYYYMAASPFSNSEAPFLNATTTAILQYIGNQSAPSSIPLPTLPGTNDTNAASNFSTKFRSLASNDHPLSVSPKEYNKTYSHVCFCQLNLLPQ</sequence>
<organism evidence="2 3">
    <name type="scientific">Dipteronia sinensis</name>
    <dbReference type="NCBI Taxonomy" id="43782"/>
    <lineage>
        <taxon>Eukaryota</taxon>
        <taxon>Viridiplantae</taxon>
        <taxon>Streptophyta</taxon>
        <taxon>Embryophyta</taxon>
        <taxon>Tracheophyta</taxon>
        <taxon>Spermatophyta</taxon>
        <taxon>Magnoliopsida</taxon>
        <taxon>eudicotyledons</taxon>
        <taxon>Gunneridae</taxon>
        <taxon>Pentapetalae</taxon>
        <taxon>rosids</taxon>
        <taxon>malvids</taxon>
        <taxon>Sapindales</taxon>
        <taxon>Sapindaceae</taxon>
        <taxon>Hippocastanoideae</taxon>
        <taxon>Acereae</taxon>
        <taxon>Dipteronia</taxon>
    </lineage>
</organism>
<protein>
    <recommendedName>
        <fullName evidence="1">Plastocyanin-like domain-containing protein</fullName>
    </recommendedName>
</protein>
<dbReference type="AlphaFoldDB" id="A0AAD9ZP92"/>
<dbReference type="PANTHER" id="PTHR11709:SF410">
    <property type="entry name" value="LACCASE"/>
    <property type="match status" value="1"/>
</dbReference>
<dbReference type="Gene3D" id="2.60.40.420">
    <property type="entry name" value="Cupredoxins - blue copper proteins"/>
    <property type="match status" value="1"/>
</dbReference>
<dbReference type="Pfam" id="PF00394">
    <property type="entry name" value="Cu-oxidase"/>
    <property type="match status" value="1"/>
</dbReference>
<comment type="caution">
    <text evidence="2">The sequence shown here is derived from an EMBL/GenBank/DDBJ whole genome shotgun (WGS) entry which is preliminary data.</text>
</comment>
<evidence type="ECO:0000259" key="1">
    <source>
        <dbReference type="Pfam" id="PF00394"/>
    </source>
</evidence>
<proteinExistence type="predicted"/>
<accession>A0AAD9ZP92</accession>
<dbReference type="InterPro" id="IPR001117">
    <property type="entry name" value="Cu-oxidase_2nd"/>
</dbReference>
<name>A0AAD9ZP92_9ROSI</name>
<keyword evidence="3" id="KW-1185">Reference proteome</keyword>
<evidence type="ECO:0000313" key="3">
    <source>
        <dbReference type="Proteomes" id="UP001281410"/>
    </source>
</evidence>
<dbReference type="InterPro" id="IPR008972">
    <property type="entry name" value="Cupredoxin"/>
</dbReference>
<dbReference type="EMBL" id="JANJYJ010000010">
    <property type="protein sequence ID" value="KAK3185085.1"/>
    <property type="molecule type" value="Genomic_DNA"/>
</dbReference>